<evidence type="ECO:0000256" key="1">
    <source>
        <dbReference type="SAM" id="SignalP"/>
    </source>
</evidence>
<sequence length="84" mass="9748">MLTRYILPIAVAAGTLMLSSVGSQALPMANPSTGLLPIESVGWRCGPGWHMNRWGNCVPNRRRVIIVRPGHWRYHHHHRWHHRW</sequence>
<keyword evidence="1" id="KW-0732">Signal</keyword>
<dbReference type="RefSeq" id="WP_425293924.1">
    <property type="nucleotide sequence ID" value="NZ_MZXX01000017.1"/>
</dbReference>
<evidence type="ECO:0000313" key="2">
    <source>
        <dbReference type="EMBL" id="RXT45565.1"/>
    </source>
</evidence>
<reference evidence="2 3" key="1">
    <citation type="submission" date="2017-03" db="EMBL/GenBank/DDBJ databases">
        <authorList>
            <person name="Safronova V.I."/>
            <person name="Sazanova A.L."/>
            <person name="Chirak E.R."/>
        </authorList>
    </citation>
    <scope>NUCLEOTIDE SEQUENCE [LARGE SCALE GENOMIC DNA]</scope>
    <source>
        <strain evidence="2 3">Opo-242</strain>
    </source>
</reference>
<accession>A0A4Q1V1W9</accession>
<dbReference type="Proteomes" id="UP000290444">
    <property type="component" value="Unassembled WGS sequence"/>
</dbReference>
<organism evidence="2 3">
    <name type="scientific">Mesorhizobium erdmanii</name>
    <dbReference type="NCBI Taxonomy" id="1777866"/>
    <lineage>
        <taxon>Bacteria</taxon>
        <taxon>Pseudomonadati</taxon>
        <taxon>Pseudomonadota</taxon>
        <taxon>Alphaproteobacteria</taxon>
        <taxon>Hyphomicrobiales</taxon>
        <taxon>Phyllobacteriaceae</taxon>
        <taxon>Mesorhizobium</taxon>
    </lineage>
</organism>
<comment type="caution">
    <text evidence="2">The sequence shown here is derived from an EMBL/GenBank/DDBJ whole genome shotgun (WGS) entry which is preliminary data.</text>
</comment>
<feature type="signal peptide" evidence="1">
    <location>
        <begin position="1"/>
        <end position="25"/>
    </location>
</feature>
<feature type="chain" id="PRO_5020325989" description="Secreted protein" evidence="1">
    <location>
        <begin position="26"/>
        <end position="84"/>
    </location>
</feature>
<dbReference type="NCBIfam" id="NF047412">
    <property type="entry name" value="sig_GCG_CRPN_rpt"/>
    <property type="match status" value="1"/>
</dbReference>
<name>A0A4Q1V1W9_9HYPH</name>
<evidence type="ECO:0008006" key="4">
    <source>
        <dbReference type="Google" id="ProtNLM"/>
    </source>
</evidence>
<gene>
    <name evidence="2" type="ORF">B5V01_15130</name>
</gene>
<protein>
    <recommendedName>
        <fullName evidence="4">Secreted protein</fullName>
    </recommendedName>
</protein>
<proteinExistence type="predicted"/>
<dbReference type="EMBL" id="MZXX01000017">
    <property type="protein sequence ID" value="RXT45565.1"/>
    <property type="molecule type" value="Genomic_DNA"/>
</dbReference>
<dbReference type="InterPro" id="IPR058110">
    <property type="entry name" value="GCG_CRPN_dom"/>
</dbReference>
<evidence type="ECO:0000313" key="3">
    <source>
        <dbReference type="Proteomes" id="UP000290444"/>
    </source>
</evidence>
<dbReference type="AlphaFoldDB" id="A0A4Q1V1W9"/>